<evidence type="ECO:0000313" key="2">
    <source>
        <dbReference type="EMBL" id="CAF9934763.1"/>
    </source>
</evidence>
<evidence type="ECO:0000259" key="1">
    <source>
        <dbReference type="Pfam" id="PF01728"/>
    </source>
</evidence>
<sequence>MAMNNTEPAGPRRLISEFLEARSGVFRELSELRDEGWKNAQADQHFEKQRQVADNGSWKMQKIFYGLMQRIGDEIQAATHALSLSEPDARVLDICMAPGGYSVSALKYSPHARVSGLTLPVAQGGHQLLIPYGRKDARVSVRFADITMLATEIGLTAIDIPEDHPDKANFSFERMWAGELYDLVFCDGQVLRTHAMHIATYRERCEAGRLMCSQLLFAMQRIKPGGTLIVLLHRVEMWKTIELLNTFDQIAQIELFKPAAVHRTRGSFYLVAKNVRPCETVALAAVAEWKQAWKNATFSGFAETDEGNEEIPRLLESFGERLIELGDPIWKIQKNALKKAPWFKSRATRARDEESGS</sequence>
<feature type="domain" description="Ribosomal RNA methyltransferase FtsJ" evidence="1">
    <location>
        <begin position="82"/>
        <end position="274"/>
    </location>
</feature>
<protein>
    <recommendedName>
        <fullName evidence="1">Ribosomal RNA methyltransferase FtsJ domain-containing protein</fullName>
    </recommendedName>
</protein>
<keyword evidence="3" id="KW-1185">Reference proteome</keyword>
<reference evidence="2" key="1">
    <citation type="submission" date="2021-03" db="EMBL/GenBank/DDBJ databases">
        <authorList>
            <person name="Tagirdzhanova G."/>
        </authorList>
    </citation>
    <scope>NUCLEOTIDE SEQUENCE</scope>
</reference>
<name>A0A8H3IVX4_9LECA</name>
<organism evidence="2 3">
    <name type="scientific">Heterodermia speciosa</name>
    <dbReference type="NCBI Taxonomy" id="116794"/>
    <lineage>
        <taxon>Eukaryota</taxon>
        <taxon>Fungi</taxon>
        <taxon>Dikarya</taxon>
        <taxon>Ascomycota</taxon>
        <taxon>Pezizomycotina</taxon>
        <taxon>Lecanoromycetes</taxon>
        <taxon>OSLEUM clade</taxon>
        <taxon>Lecanoromycetidae</taxon>
        <taxon>Caliciales</taxon>
        <taxon>Physciaceae</taxon>
        <taxon>Heterodermia</taxon>
    </lineage>
</organism>
<evidence type="ECO:0000313" key="3">
    <source>
        <dbReference type="Proteomes" id="UP000664521"/>
    </source>
</evidence>
<gene>
    <name evidence="2" type="ORF">HETSPECPRED_009348</name>
</gene>
<dbReference type="SUPFAM" id="SSF53335">
    <property type="entry name" value="S-adenosyl-L-methionine-dependent methyltransferases"/>
    <property type="match status" value="1"/>
</dbReference>
<comment type="caution">
    <text evidence="2">The sequence shown here is derived from an EMBL/GenBank/DDBJ whole genome shotgun (WGS) entry which is preliminary data.</text>
</comment>
<dbReference type="InterPro" id="IPR002877">
    <property type="entry name" value="RNA_MeTrfase_FtsJ_dom"/>
</dbReference>
<dbReference type="AlphaFoldDB" id="A0A8H3IVX4"/>
<dbReference type="EMBL" id="CAJPDS010000077">
    <property type="protein sequence ID" value="CAF9934763.1"/>
    <property type="molecule type" value="Genomic_DNA"/>
</dbReference>
<dbReference type="Gene3D" id="3.40.50.150">
    <property type="entry name" value="Vaccinia Virus protein VP39"/>
    <property type="match status" value="1"/>
</dbReference>
<proteinExistence type="predicted"/>
<dbReference type="GO" id="GO:0008168">
    <property type="term" value="F:methyltransferase activity"/>
    <property type="evidence" value="ECO:0007669"/>
    <property type="project" value="InterPro"/>
</dbReference>
<accession>A0A8H3IVX4</accession>
<dbReference type="GO" id="GO:0032259">
    <property type="term" value="P:methylation"/>
    <property type="evidence" value="ECO:0007669"/>
    <property type="project" value="InterPro"/>
</dbReference>
<dbReference type="Proteomes" id="UP000664521">
    <property type="component" value="Unassembled WGS sequence"/>
</dbReference>
<dbReference type="Pfam" id="PF01728">
    <property type="entry name" value="FtsJ"/>
    <property type="match status" value="1"/>
</dbReference>
<dbReference type="InterPro" id="IPR029063">
    <property type="entry name" value="SAM-dependent_MTases_sf"/>
</dbReference>
<dbReference type="OrthoDB" id="417125at2759"/>